<dbReference type="EMBL" id="QXEV01000001">
    <property type="protein sequence ID" value="RIA78449.1"/>
    <property type="molecule type" value="Genomic_DNA"/>
</dbReference>
<dbReference type="SMART" id="SM00563">
    <property type="entry name" value="PlsC"/>
    <property type="match status" value="2"/>
</dbReference>
<dbReference type="PANTHER" id="PTHR10434:SF40">
    <property type="entry name" value="1-ACYL-SN-GLYCEROL-3-PHOSPHATE ACYLTRANSFERASE"/>
    <property type="match status" value="1"/>
</dbReference>
<comment type="caution">
    <text evidence="5">The sequence shown here is derived from an EMBL/GenBank/DDBJ whole genome shotgun (WGS) entry which is preliminary data.</text>
</comment>
<dbReference type="RefSeq" id="WP_119015196.1">
    <property type="nucleotide sequence ID" value="NZ_QXEV01000001.1"/>
</dbReference>
<dbReference type="InParanoid" id="A0A397S178"/>
<feature type="domain" description="Phospholipid/glycerol acyltransferase" evidence="4">
    <location>
        <begin position="45"/>
        <end position="159"/>
    </location>
</feature>
<dbReference type="PANTHER" id="PTHR10434">
    <property type="entry name" value="1-ACYL-SN-GLYCEROL-3-PHOSPHATE ACYLTRANSFERASE"/>
    <property type="match status" value="1"/>
</dbReference>
<evidence type="ECO:0000256" key="1">
    <source>
        <dbReference type="ARBA" id="ARBA00022679"/>
    </source>
</evidence>
<keyword evidence="3" id="KW-0472">Membrane</keyword>
<dbReference type="SUPFAM" id="SSF69593">
    <property type="entry name" value="Glycerol-3-phosphate (1)-acyltransferase"/>
    <property type="match status" value="2"/>
</dbReference>
<feature type="transmembrane region" description="Helical" evidence="3">
    <location>
        <begin position="6"/>
        <end position="25"/>
    </location>
</feature>
<evidence type="ECO:0000259" key="4">
    <source>
        <dbReference type="SMART" id="SM00563"/>
    </source>
</evidence>
<gene>
    <name evidence="5" type="ORF">EI71_00009</name>
</gene>
<proteinExistence type="predicted"/>
<accession>A0A397S178</accession>
<dbReference type="GO" id="GO:0006654">
    <property type="term" value="P:phosphatidic acid biosynthetic process"/>
    <property type="evidence" value="ECO:0007669"/>
    <property type="project" value="TreeGrafter"/>
</dbReference>
<evidence type="ECO:0000313" key="6">
    <source>
        <dbReference type="Proteomes" id="UP000266506"/>
    </source>
</evidence>
<reference evidence="5 6" key="1">
    <citation type="submission" date="2018-08" db="EMBL/GenBank/DDBJ databases">
        <title>Genomic Encyclopedia of Archaeal and Bacterial Type Strains, Phase II (KMG-II): from individual species to whole genera.</title>
        <authorList>
            <person name="Goeker M."/>
        </authorList>
    </citation>
    <scope>NUCLEOTIDE SEQUENCE [LARGE SCALE GENOMIC DNA]</scope>
    <source>
        <strain evidence="5 6">ATCC 27112</strain>
    </source>
</reference>
<organism evidence="5 6">
    <name type="scientific">Anaeroplasma bactoclasticum</name>
    <dbReference type="NCBI Taxonomy" id="2088"/>
    <lineage>
        <taxon>Bacteria</taxon>
        <taxon>Bacillati</taxon>
        <taxon>Mycoplasmatota</taxon>
        <taxon>Mollicutes</taxon>
        <taxon>Anaeroplasmatales</taxon>
        <taxon>Anaeroplasmataceae</taxon>
        <taxon>Anaeroplasma</taxon>
    </lineage>
</organism>
<dbReference type="GO" id="GO:0003841">
    <property type="term" value="F:1-acylglycerol-3-phosphate O-acyltransferase activity"/>
    <property type="evidence" value="ECO:0007669"/>
    <property type="project" value="TreeGrafter"/>
</dbReference>
<dbReference type="OrthoDB" id="9803035at2"/>
<dbReference type="Proteomes" id="UP000266506">
    <property type="component" value="Unassembled WGS sequence"/>
</dbReference>
<dbReference type="AlphaFoldDB" id="A0A397S178"/>
<keyword evidence="3" id="KW-1133">Transmembrane helix</keyword>
<evidence type="ECO:0000256" key="3">
    <source>
        <dbReference type="SAM" id="Phobius"/>
    </source>
</evidence>
<keyword evidence="6" id="KW-1185">Reference proteome</keyword>
<name>A0A397S178_9MOLU</name>
<feature type="domain" description="Phospholipid/glycerol acyltransferase" evidence="4">
    <location>
        <begin position="262"/>
        <end position="376"/>
    </location>
</feature>
<keyword evidence="1 5" id="KW-0808">Transferase</keyword>
<evidence type="ECO:0000256" key="2">
    <source>
        <dbReference type="ARBA" id="ARBA00023315"/>
    </source>
</evidence>
<keyword evidence="3" id="KW-0812">Transmembrane</keyword>
<keyword evidence="2 5" id="KW-0012">Acyltransferase</keyword>
<sequence length="435" mass="50605">MKKFLTWLFYWIGHVTLWPIQWIYYRKKVYYEDKKVTSRKIKGPALVVSNHKGLMDFPMAMFLFPFHKLYCLMSELIYNHGKLLAWLTKIVGGVRVDRVNYDFGFMDKSLQLLDKKKLLIVYPEGKVETSDKMYPFHPSYILIALKSGAPIIPIYTDGKYKFKERCHVVIGKAIYLDDYCTSENPSKEEIDSLNKMIRNKIRELERICKAKVAKDTYNHGIHFKFFFRDLGRLLAFLMNVHFKAKVYNKGKHKKNLKIKGGGVIVANHSSFADPLVLLNVFWRRRIFILTAEIVFDGHPHRSWLLNQLGCVRIDRNINDIDAMQKCLDIVKNGNLLVIFPSGHIDKYGTIDDFKGGAALMAIQANVPIYPLYLGPRTSKIGRNPVWLGEKIDIEKLRSHDRLNKEDLNNISQVLYQEVKRLEAIALDTNSKKEKK</sequence>
<dbReference type="Pfam" id="PF01553">
    <property type="entry name" value="Acyltransferase"/>
    <property type="match status" value="2"/>
</dbReference>
<dbReference type="CDD" id="cd07989">
    <property type="entry name" value="LPLAT_AGPAT-like"/>
    <property type="match status" value="2"/>
</dbReference>
<evidence type="ECO:0000313" key="5">
    <source>
        <dbReference type="EMBL" id="RIA78449.1"/>
    </source>
</evidence>
<dbReference type="InterPro" id="IPR002123">
    <property type="entry name" value="Plipid/glycerol_acylTrfase"/>
</dbReference>
<protein>
    <submittedName>
        <fullName evidence="5">1-acyl-sn-glycerol-3-phosphate acyltransferase</fullName>
    </submittedName>
</protein>